<organism evidence="3">
    <name type="scientific">Brugia timori</name>
    <dbReference type="NCBI Taxonomy" id="42155"/>
    <lineage>
        <taxon>Eukaryota</taxon>
        <taxon>Metazoa</taxon>
        <taxon>Ecdysozoa</taxon>
        <taxon>Nematoda</taxon>
        <taxon>Chromadorea</taxon>
        <taxon>Rhabditida</taxon>
        <taxon>Spirurina</taxon>
        <taxon>Spiruromorpha</taxon>
        <taxon>Filarioidea</taxon>
        <taxon>Onchocercidae</taxon>
        <taxon>Brugia</taxon>
    </lineage>
</organism>
<dbReference type="Proteomes" id="UP000280834">
    <property type="component" value="Unassembled WGS sequence"/>
</dbReference>
<gene>
    <name evidence="1" type="ORF">BTMF_LOCUS16125</name>
</gene>
<evidence type="ECO:0000313" key="3">
    <source>
        <dbReference type="WBParaSite" id="BTMF_0001816301-mRNA-1"/>
    </source>
</evidence>
<protein>
    <submittedName>
        <fullName evidence="1 3">Uncharacterized protein</fullName>
    </submittedName>
</protein>
<dbReference type="EMBL" id="UZAG01023757">
    <property type="protein sequence ID" value="VDO57594.1"/>
    <property type="molecule type" value="Genomic_DNA"/>
</dbReference>
<sequence length="89" mass="10479">MMLLLLTGSNCSSTNLGIQSLDLDKKLKELKDKERKLREGVTRNQRDAATADRLKKNLLKCRDEIQHLLNRQQRLSKLMDNRRKKKDIF</sequence>
<dbReference type="WBParaSite" id="BTMF_0001816301-mRNA-1">
    <property type="protein sequence ID" value="BTMF_0001816301-mRNA-1"/>
    <property type="gene ID" value="BTMF_0001816301"/>
</dbReference>
<keyword evidence="2" id="KW-1185">Reference proteome</keyword>
<accession>A0A0R3RDN9</accession>
<evidence type="ECO:0000313" key="1">
    <source>
        <dbReference type="EMBL" id="VDO57594.1"/>
    </source>
</evidence>
<evidence type="ECO:0000313" key="2">
    <source>
        <dbReference type="Proteomes" id="UP000280834"/>
    </source>
</evidence>
<reference evidence="1 2" key="2">
    <citation type="submission" date="2018-11" db="EMBL/GenBank/DDBJ databases">
        <authorList>
            <consortium name="Pathogen Informatics"/>
        </authorList>
    </citation>
    <scope>NUCLEOTIDE SEQUENCE [LARGE SCALE GENOMIC DNA]</scope>
</reference>
<dbReference type="STRING" id="42155.A0A0R3RDN9"/>
<proteinExistence type="predicted"/>
<name>A0A0R3RDN9_9BILA</name>
<dbReference type="AlphaFoldDB" id="A0A0R3RDN9"/>
<reference evidence="3" key="1">
    <citation type="submission" date="2017-02" db="UniProtKB">
        <authorList>
            <consortium name="WormBaseParasite"/>
        </authorList>
    </citation>
    <scope>IDENTIFICATION</scope>
</reference>